<feature type="domain" description="Carboxymuconolactone decarboxylase-like" evidence="1">
    <location>
        <begin position="2"/>
        <end position="57"/>
    </location>
</feature>
<dbReference type="PANTHER" id="PTHR33570:SF2">
    <property type="entry name" value="CARBOXYMUCONOLACTONE DECARBOXYLASE-LIKE DOMAIN-CONTAINING PROTEIN"/>
    <property type="match status" value="1"/>
</dbReference>
<gene>
    <name evidence="2" type="ORF">BTJ66_04950</name>
</gene>
<dbReference type="SUPFAM" id="SSF69118">
    <property type="entry name" value="AhpD-like"/>
    <property type="match status" value="1"/>
</dbReference>
<dbReference type="Gene3D" id="1.20.1290.10">
    <property type="entry name" value="AhpD-like"/>
    <property type="match status" value="1"/>
</dbReference>
<evidence type="ECO:0000313" key="2">
    <source>
        <dbReference type="EMBL" id="PHK50102.1"/>
    </source>
</evidence>
<sequence>MSTISALVTLGTKPQFELNINVSLTVGLTSQEISETIMNLLTYVGFPRILNALKIVKRVYQERYGFYNSKCNQPYSF</sequence>
<dbReference type="Pfam" id="PF02627">
    <property type="entry name" value="CMD"/>
    <property type="match status" value="1"/>
</dbReference>
<dbReference type="Proteomes" id="UP000223828">
    <property type="component" value="Unassembled WGS sequence"/>
</dbReference>
<dbReference type="GO" id="GO:0051920">
    <property type="term" value="F:peroxiredoxin activity"/>
    <property type="evidence" value="ECO:0007669"/>
    <property type="project" value="InterPro"/>
</dbReference>
<dbReference type="AlphaFoldDB" id="A0A2C6U8H1"/>
<evidence type="ECO:0000259" key="1">
    <source>
        <dbReference type="Pfam" id="PF02627"/>
    </source>
</evidence>
<protein>
    <recommendedName>
        <fullName evidence="1">Carboxymuconolactone decarboxylase-like domain-containing protein</fullName>
    </recommendedName>
</protein>
<accession>A0A2C6U8H1</accession>
<proteinExistence type="predicted"/>
<reference evidence="3" key="1">
    <citation type="submission" date="2017-10" db="EMBL/GenBank/DDBJ databases">
        <title>Staphylococcus edaphicus sp. nov., isolated in Antarctica, harbouring mecC gene and genomic islands essential in adaptation to extreme environment.</title>
        <authorList>
            <person name="Pantucek R."/>
            <person name="Sedlacek I."/>
            <person name="Indrakova A."/>
            <person name="Vrbovska V."/>
            <person name="Maslanova I."/>
            <person name="Kovarovic V."/>
            <person name="Svec P."/>
            <person name="Kralova S."/>
            <person name="Kristofova L."/>
            <person name="Keklakova J."/>
            <person name="Petras P."/>
            <person name="Doskar J."/>
        </authorList>
    </citation>
    <scope>NUCLEOTIDE SEQUENCE [LARGE SCALE GENOMIC DNA]</scope>
    <source>
        <strain evidence="3">CCM 5085</strain>
    </source>
</reference>
<dbReference type="InterPro" id="IPR003779">
    <property type="entry name" value="CMD-like"/>
</dbReference>
<evidence type="ECO:0000313" key="3">
    <source>
        <dbReference type="Proteomes" id="UP000223828"/>
    </source>
</evidence>
<dbReference type="PANTHER" id="PTHR33570">
    <property type="entry name" value="4-CARBOXYMUCONOLACTONE DECARBOXYLASE FAMILY PROTEIN"/>
    <property type="match status" value="1"/>
</dbReference>
<comment type="caution">
    <text evidence="2">The sequence shown here is derived from an EMBL/GenBank/DDBJ whole genome shotgun (WGS) entry which is preliminary data.</text>
</comment>
<dbReference type="InterPro" id="IPR029032">
    <property type="entry name" value="AhpD-like"/>
</dbReference>
<name>A0A2C6U8H1_9STAP</name>
<dbReference type="EMBL" id="MRZN01000005">
    <property type="protein sequence ID" value="PHK50102.1"/>
    <property type="molecule type" value="Genomic_DNA"/>
</dbReference>
<dbReference type="InterPro" id="IPR052512">
    <property type="entry name" value="4CMD/NDH-1_regulator"/>
</dbReference>
<organism evidence="2 3">
    <name type="scientific">Staphylococcus edaphicus</name>
    <dbReference type="NCBI Taxonomy" id="1955013"/>
    <lineage>
        <taxon>Bacteria</taxon>
        <taxon>Bacillati</taxon>
        <taxon>Bacillota</taxon>
        <taxon>Bacilli</taxon>
        <taxon>Bacillales</taxon>
        <taxon>Staphylococcaceae</taxon>
        <taxon>Staphylococcus</taxon>
    </lineage>
</organism>
<dbReference type="OrthoDB" id="9802489at2"/>